<evidence type="ECO:0000256" key="6">
    <source>
        <dbReference type="SAM" id="Phobius"/>
    </source>
</evidence>
<dbReference type="PANTHER" id="PTHR13887">
    <property type="entry name" value="GLUTATHIONE S-TRANSFERASE KAPPA"/>
    <property type="match status" value="1"/>
</dbReference>
<dbReference type="Gene3D" id="3.40.30.10">
    <property type="entry name" value="Glutaredoxin"/>
    <property type="match status" value="1"/>
</dbReference>
<keyword evidence="3" id="KW-0560">Oxidoreductase</keyword>
<dbReference type="SUPFAM" id="SSF52833">
    <property type="entry name" value="Thioredoxin-like"/>
    <property type="match status" value="1"/>
</dbReference>
<evidence type="ECO:0000256" key="4">
    <source>
        <dbReference type="ARBA" id="ARBA00023157"/>
    </source>
</evidence>
<dbReference type="RefSeq" id="WP_388041821.1">
    <property type="nucleotide sequence ID" value="NZ_JBHUEK010000034.1"/>
</dbReference>
<reference evidence="9" key="1">
    <citation type="journal article" date="2019" name="Int. J. Syst. Evol. Microbiol.">
        <title>The Global Catalogue of Microorganisms (GCM) 10K type strain sequencing project: providing services to taxonomists for standard genome sequencing and annotation.</title>
        <authorList>
            <consortium name="The Broad Institute Genomics Platform"/>
            <consortium name="The Broad Institute Genome Sequencing Center for Infectious Disease"/>
            <person name="Wu L."/>
            <person name="Ma J."/>
        </authorList>
    </citation>
    <scope>NUCLEOTIDE SEQUENCE [LARGE SCALE GENOMIC DNA]</scope>
    <source>
        <strain evidence="9">CCUG 15531</strain>
    </source>
</reference>
<dbReference type="Proteomes" id="UP001597227">
    <property type="component" value="Unassembled WGS sequence"/>
</dbReference>
<dbReference type="PANTHER" id="PTHR13887:SF14">
    <property type="entry name" value="DISULFIDE BOND FORMATION PROTEIN D"/>
    <property type="match status" value="1"/>
</dbReference>
<evidence type="ECO:0000256" key="5">
    <source>
        <dbReference type="ARBA" id="ARBA00023284"/>
    </source>
</evidence>
<evidence type="ECO:0000256" key="3">
    <source>
        <dbReference type="ARBA" id="ARBA00023002"/>
    </source>
</evidence>
<keyword evidence="4" id="KW-1015">Disulfide bond</keyword>
<sequence>MAKVQNSSAKFAVIITLVTIALLSVIVVLSNMKSDESENQTFEKQPSIEGQPTIGNADAPVTIVEFGDFKCPSCKAWGETIFPQLEQDYVDTGKVKFSYINVLFHGKESQLGSLAAETIFKQNPDAYWEFHKGLFNAQPLDHDSEWLTPDKVYEIAGGISNFDVKKFQSELEQLTQIEEVNKDSALVEEYKVQFTPSIMVNGTMLEDPFDYEKIESLIEKELEGK</sequence>
<dbReference type="PROSITE" id="PS51352">
    <property type="entry name" value="THIOREDOXIN_2"/>
    <property type="match status" value="1"/>
</dbReference>
<evidence type="ECO:0000256" key="1">
    <source>
        <dbReference type="ARBA" id="ARBA00005791"/>
    </source>
</evidence>
<dbReference type="InterPro" id="IPR036249">
    <property type="entry name" value="Thioredoxin-like_sf"/>
</dbReference>
<evidence type="ECO:0000259" key="7">
    <source>
        <dbReference type="PROSITE" id="PS51352"/>
    </source>
</evidence>
<keyword evidence="6" id="KW-1133">Transmembrane helix</keyword>
<protein>
    <submittedName>
        <fullName evidence="8">DsbA family protein</fullName>
    </submittedName>
</protein>
<accession>A0ABW4MUH3</accession>
<comment type="caution">
    <text evidence="8">The sequence shown here is derived from an EMBL/GenBank/DDBJ whole genome shotgun (WGS) entry which is preliminary data.</text>
</comment>
<keyword evidence="2" id="KW-0732">Signal</keyword>
<comment type="similarity">
    <text evidence="1">Belongs to the thioredoxin family. DsbA subfamily.</text>
</comment>
<keyword evidence="6" id="KW-0812">Transmembrane</keyword>
<dbReference type="InterPro" id="IPR012336">
    <property type="entry name" value="Thioredoxin-like_fold"/>
</dbReference>
<organism evidence="8 9">
    <name type="scientific">Fredinandcohnia salidurans</name>
    <dbReference type="NCBI Taxonomy" id="2595041"/>
    <lineage>
        <taxon>Bacteria</taxon>
        <taxon>Bacillati</taxon>
        <taxon>Bacillota</taxon>
        <taxon>Bacilli</taxon>
        <taxon>Bacillales</taxon>
        <taxon>Bacillaceae</taxon>
        <taxon>Fredinandcohnia</taxon>
    </lineage>
</organism>
<dbReference type="InterPro" id="IPR013766">
    <property type="entry name" value="Thioredoxin_domain"/>
</dbReference>
<evidence type="ECO:0000313" key="8">
    <source>
        <dbReference type="EMBL" id="MFD1781515.1"/>
    </source>
</evidence>
<dbReference type="Pfam" id="PF13462">
    <property type="entry name" value="Thioredoxin_4"/>
    <property type="match status" value="1"/>
</dbReference>
<gene>
    <name evidence="8" type="ORF">ACFSFW_22980</name>
</gene>
<keyword evidence="5" id="KW-0676">Redox-active center</keyword>
<dbReference type="EMBL" id="JBHUEK010000034">
    <property type="protein sequence ID" value="MFD1781515.1"/>
    <property type="molecule type" value="Genomic_DNA"/>
</dbReference>
<feature type="transmembrane region" description="Helical" evidence="6">
    <location>
        <begin position="12"/>
        <end position="32"/>
    </location>
</feature>
<evidence type="ECO:0000256" key="2">
    <source>
        <dbReference type="ARBA" id="ARBA00022729"/>
    </source>
</evidence>
<feature type="domain" description="Thioredoxin" evidence="7">
    <location>
        <begin position="39"/>
        <end position="176"/>
    </location>
</feature>
<name>A0ABW4MUH3_9BACI</name>
<keyword evidence="9" id="KW-1185">Reference proteome</keyword>
<proteinExistence type="inferred from homology"/>
<keyword evidence="6" id="KW-0472">Membrane</keyword>
<evidence type="ECO:0000313" key="9">
    <source>
        <dbReference type="Proteomes" id="UP001597227"/>
    </source>
</evidence>